<dbReference type="EMBL" id="QVTE01000055">
    <property type="protein sequence ID" value="RFU64475.1"/>
    <property type="molecule type" value="Genomic_DNA"/>
</dbReference>
<dbReference type="SUPFAM" id="SSF54593">
    <property type="entry name" value="Glyoxalase/Bleomycin resistance protein/Dihydroxybiphenyl dioxygenase"/>
    <property type="match status" value="1"/>
</dbReference>
<sequence length="120" mass="13603">MSQVCVINIYVPSIQEAVDFYTAVLGFKVYKQYSTKIVSLLHGEVPIVLEESENALYNPDQSVSGVVLALKTEDIYQTVTQLKEHNVEFVVEEPTDCPPGKFISFRDPFGNVLEYLQFIH</sequence>
<dbReference type="Proteomes" id="UP000264541">
    <property type="component" value="Unassembled WGS sequence"/>
</dbReference>
<keyword evidence="3" id="KW-1185">Reference proteome</keyword>
<gene>
    <name evidence="2" type="ORF">D0469_18110</name>
</gene>
<protein>
    <submittedName>
        <fullName evidence="2">VOC family protein</fullName>
    </submittedName>
</protein>
<proteinExistence type="predicted"/>
<evidence type="ECO:0000259" key="1">
    <source>
        <dbReference type="PROSITE" id="PS51819"/>
    </source>
</evidence>
<dbReference type="InterPro" id="IPR029068">
    <property type="entry name" value="Glyas_Bleomycin-R_OHBP_Dase"/>
</dbReference>
<dbReference type="Gene3D" id="3.10.180.10">
    <property type="entry name" value="2,3-Dihydroxybiphenyl 1,2-Dioxygenase, domain 1"/>
    <property type="match status" value="1"/>
</dbReference>
<organism evidence="2 3">
    <name type="scientific">Peribacillus saganii</name>
    <dbReference type="NCBI Taxonomy" id="2303992"/>
    <lineage>
        <taxon>Bacteria</taxon>
        <taxon>Bacillati</taxon>
        <taxon>Bacillota</taxon>
        <taxon>Bacilli</taxon>
        <taxon>Bacillales</taxon>
        <taxon>Bacillaceae</taxon>
        <taxon>Peribacillus</taxon>
    </lineage>
</organism>
<dbReference type="AlphaFoldDB" id="A0A372LFY1"/>
<dbReference type="RefSeq" id="WP_117328134.1">
    <property type="nucleotide sequence ID" value="NZ_QVTE01000055.1"/>
</dbReference>
<feature type="domain" description="VOC" evidence="1">
    <location>
        <begin position="3"/>
        <end position="118"/>
    </location>
</feature>
<evidence type="ECO:0000313" key="3">
    <source>
        <dbReference type="Proteomes" id="UP000264541"/>
    </source>
</evidence>
<name>A0A372LFY1_9BACI</name>
<dbReference type="InterPro" id="IPR004360">
    <property type="entry name" value="Glyas_Fos-R_dOase_dom"/>
</dbReference>
<evidence type="ECO:0000313" key="2">
    <source>
        <dbReference type="EMBL" id="RFU64475.1"/>
    </source>
</evidence>
<dbReference type="InterPro" id="IPR037523">
    <property type="entry name" value="VOC_core"/>
</dbReference>
<dbReference type="Pfam" id="PF00903">
    <property type="entry name" value="Glyoxalase"/>
    <property type="match status" value="1"/>
</dbReference>
<dbReference type="PROSITE" id="PS51819">
    <property type="entry name" value="VOC"/>
    <property type="match status" value="1"/>
</dbReference>
<reference evidence="2 3" key="1">
    <citation type="submission" date="2018-08" db="EMBL/GenBank/DDBJ databases">
        <title>Bacillus chawlae sp. nov., Bacillus glennii sp. nov., and Bacillus saganii sp. nov. Isolated from the Vehicle Assembly Building at Kennedy Space Center where the Viking Spacecraft were Assembled.</title>
        <authorList>
            <person name="Seuylemezian A."/>
            <person name="Vaishampayan P."/>
        </authorList>
    </citation>
    <scope>NUCLEOTIDE SEQUENCE [LARGE SCALE GENOMIC DNA]</scope>
    <source>
        <strain evidence="2 3">V47-23a</strain>
    </source>
</reference>
<dbReference type="OrthoDB" id="3826308at2"/>
<comment type="caution">
    <text evidence="2">The sequence shown here is derived from an EMBL/GenBank/DDBJ whole genome shotgun (WGS) entry which is preliminary data.</text>
</comment>
<accession>A0A372LFY1</accession>